<organism evidence="1 2">
    <name type="scientific">Ignisphaera aggregans (strain DSM 17230 / JCM 13409 / AQ1.S1)</name>
    <dbReference type="NCBI Taxonomy" id="583356"/>
    <lineage>
        <taxon>Archaea</taxon>
        <taxon>Thermoproteota</taxon>
        <taxon>Thermoprotei</taxon>
        <taxon>Desulfurococcales</taxon>
        <taxon>Desulfurococcaceae</taxon>
        <taxon>Ignisphaera</taxon>
    </lineage>
</organism>
<dbReference type="Proteomes" id="UP000001304">
    <property type="component" value="Chromosome"/>
</dbReference>
<dbReference type="BioCyc" id="IAGG583356:GHAH-763-MONOMER"/>
<evidence type="ECO:0000313" key="2">
    <source>
        <dbReference type="Proteomes" id="UP000001304"/>
    </source>
</evidence>
<dbReference type="AlphaFoldDB" id="E0STC0"/>
<protein>
    <submittedName>
        <fullName evidence="1">Uncharacterized protein</fullName>
    </submittedName>
</protein>
<gene>
    <name evidence="1" type="ordered locus">Igag_0770</name>
</gene>
<reference evidence="1 2" key="1">
    <citation type="journal article" date="2010" name="Stand. Genomic Sci.">
        <title>Complete genome sequence of Ignisphaera aggregans type strain (AQ1.S1).</title>
        <authorList>
            <person name="Goker M."/>
            <person name="Held B."/>
            <person name="Lapidus A."/>
            <person name="Nolan M."/>
            <person name="Spring S."/>
            <person name="Yasawong M."/>
            <person name="Lucas S."/>
            <person name="Glavina Del Rio T."/>
            <person name="Tice H."/>
            <person name="Cheng J.F."/>
            <person name="Goodwin L."/>
            <person name="Tapia R."/>
            <person name="Pitluck S."/>
            <person name="Liolios K."/>
            <person name="Ivanova N."/>
            <person name="Mavromatis K."/>
            <person name="Mikhailova N."/>
            <person name="Pati A."/>
            <person name="Chen A."/>
            <person name="Palaniappan K."/>
            <person name="Brambilla E."/>
            <person name="Land M."/>
            <person name="Hauser L."/>
            <person name="Chang Y.J."/>
            <person name="Jeffries C.D."/>
            <person name="Brettin T."/>
            <person name="Detter J.C."/>
            <person name="Han C."/>
            <person name="Rohde M."/>
            <person name="Sikorski J."/>
            <person name="Woyke T."/>
            <person name="Bristow J."/>
            <person name="Eisen J.A."/>
            <person name="Markowitz V."/>
            <person name="Hugenholtz P."/>
            <person name="Kyrpides N.C."/>
            <person name="Klenk H.P."/>
        </authorList>
    </citation>
    <scope>NUCLEOTIDE SEQUENCE [LARGE SCALE GENOMIC DNA]</scope>
    <source>
        <strain evidence="2">DSM 17230 / JCM 13409 / AQ1.S1</strain>
    </source>
</reference>
<sequence>MENLTEDAVRIKIRVFSVPPRYLHPHSRTSKVQTTCRISIVVVETIREETDIARIAVEGLIPTMEI</sequence>
<accession>E0STC0</accession>
<evidence type="ECO:0000313" key="1">
    <source>
        <dbReference type="EMBL" id="ADM27597.1"/>
    </source>
</evidence>
<dbReference type="EMBL" id="CP002098">
    <property type="protein sequence ID" value="ADM27597.1"/>
    <property type="molecule type" value="Genomic_DNA"/>
</dbReference>
<keyword evidence="2" id="KW-1185">Reference proteome</keyword>
<name>E0STC0_IGNAA</name>
<dbReference type="KEGG" id="iag:Igag_0770"/>
<dbReference type="HOGENOM" id="CLU_2820779_0_0_2"/>
<dbReference type="STRING" id="583356.Igag_0770"/>
<proteinExistence type="predicted"/>